<proteinExistence type="predicted"/>
<evidence type="ECO:0000313" key="1">
    <source>
        <dbReference type="EMBL" id="SPP29769.1"/>
    </source>
</evidence>
<sequence>MLSTSYAQNVDNYFYPQPYLAFISFLVYQKTSLLSSAVNDCSQTYTPVDNCYPQRWAMGISCP</sequence>
<dbReference type="Proteomes" id="UP000270190">
    <property type="component" value="Unassembled WGS sequence"/>
</dbReference>
<reference evidence="2" key="1">
    <citation type="submission" date="2018-04" db="EMBL/GenBank/DDBJ databases">
        <authorList>
            <person name="Illikoud N."/>
        </authorList>
    </citation>
    <scope>NUCLEOTIDE SEQUENCE [LARGE SCALE GENOMIC DNA]</scope>
</reference>
<gene>
    <name evidence="1" type="ORF">BTBSAS_60072</name>
</gene>
<dbReference type="AlphaFoldDB" id="A0A2X0R862"/>
<dbReference type="EMBL" id="OUNC01000056">
    <property type="protein sequence ID" value="SPP29769.1"/>
    <property type="molecule type" value="Genomic_DNA"/>
</dbReference>
<protein>
    <submittedName>
        <fullName evidence="1">Uncharacterized protein</fullName>
    </submittedName>
</protein>
<accession>A0A2X0R862</accession>
<name>A0A2X0R862_BROTH</name>
<organism evidence="1 2">
    <name type="scientific">Brochothrix thermosphacta</name>
    <name type="common">Microbacterium thermosphactum</name>
    <dbReference type="NCBI Taxonomy" id="2756"/>
    <lineage>
        <taxon>Bacteria</taxon>
        <taxon>Bacillati</taxon>
        <taxon>Bacillota</taxon>
        <taxon>Bacilli</taxon>
        <taxon>Bacillales</taxon>
        <taxon>Listeriaceae</taxon>
        <taxon>Brochothrix</taxon>
    </lineage>
</organism>
<evidence type="ECO:0000313" key="2">
    <source>
        <dbReference type="Proteomes" id="UP000270190"/>
    </source>
</evidence>